<dbReference type="EMBL" id="CP150951">
    <property type="protein sequence ID" value="WZC50473.1"/>
    <property type="molecule type" value="Genomic_DNA"/>
</dbReference>
<feature type="transmembrane region" description="Helical" evidence="2">
    <location>
        <begin position="41"/>
        <end position="67"/>
    </location>
</feature>
<keyword evidence="2" id="KW-0472">Membrane</keyword>
<dbReference type="RefSeq" id="WP_341368575.1">
    <property type="nucleotide sequence ID" value="NZ_CP150951.2"/>
</dbReference>
<keyword evidence="2" id="KW-1133">Transmembrane helix</keyword>
<feature type="region of interest" description="Disordered" evidence="1">
    <location>
        <begin position="77"/>
        <end position="107"/>
    </location>
</feature>
<proteinExistence type="predicted"/>
<sequence>MSDPDEAIGMPRVAWAIGIGLIILCVIGIVLASAFEWQDAPWIVGSGTALAILSGVLFILLIALALANGALPAPIEPKEGHNGGDRSRACDDTFGFGGSGGGGGFGD</sequence>
<organism evidence="3 4">
    <name type="scientific">Yoonia phaeophyticola</name>
    <dbReference type="NCBI Taxonomy" id="3137369"/>
    <lineage>
        <taxon>Bacteria</taxon>
        <taxon>Pseudomonadati</taxon>
        <taxon>Pseudomonadota</taxon>
        <taxon>Alphaproteobacteria</taxon>
        <taxon>Rhodobacterales</taxon>
        <taxon>Paracoccaceae</taxon>
        <taxon>Yoonia</taxon>
    </lineage>
</organism>
<keyword evidence="2" id="KW-0812">Transmembrane</keyword>
<protein>
    <submittedName>
        <fullName evidence="3">Uncharacterized protein</fullName>
    </submittedName>
</protein>
<accession>A0ABZ2VBV1</accession>
<feature type="compositionally biased region" description="Basic and acidic residues" evidence="1">
    <location>
        <begin position="77"/>
        <end position="91"/>
    </location>
</feature>
<feature type="transmembrane region" description="Helical" evidence="2">
    <location>
        <begin position="12"/>
        <end position="35"/>
    </location>
</feature>
<feature type="compositionally biased region" description="Gly residues" evidence="1">
    <location>
        <begin position="95"/>
        <end position="107"/>
    </location>
</feature>
<dbReference type="Proteomes" id="UP001440612">
    <property type="component" value="Chromosome"/>
</dbReference>
<gene>
    <name evidence="3" type="ORF">AABB29_07570</name>
</gene>
<keyword evidence="4" id="KW-1185">Reference proteome</keyword>
<reference evidence="4" key="1">
    <citation type="submission" date="2024-04" db="EMBL/GenBank/DDBJ databases">
        <title>Phylogenomic analyses of a clade within the roseobacter group suggest taxonomic reassignments of species of the genera Aestuariivita, Citreicella, Loktanella, Nautella, Pelagibaca, Ruegeria, Thalassobius, Thiobacimonas and Tropicibacter, and the proposal o.</title>
        <authorList>
            <person name="Jeon C.O."/>
        </authorList>
    </citation>
    <scope>NUCLEOTIDE SEQUENCE [LARGE SCALE GENOMIC DNA]</scope>
    <source>
        <strain evidence="4">BS5-3</strain>
    </source>
</reference>
<evidence type="ECO:0000313" key="4">
    <source>
        <dbReference type="Proteomes" id="UP001440612"/>
    </source>
</evidence>
<evidence type="ECO:0000313" key="3">
    <source>
        <dbReference type="EMBL" id="WZC50473.1"/>
    </source>
</evidence>
<evidence type="ECO:0000256" key="1">
    <source>
        <dbReference type="SAM" id="MobiDB-lite"/>
    </source>
</evidence>
<evidence type="ECO:0000256" key="2">
    <source>
        <dbReference type="SAM" id="Phobius"/>
    </source>
</evidence>
<name>A0ABZ2VBV1_9RHOB</name>